<dbReference type="AlphaFoldDB" id="A0AA35ZY03"/>
<evidence type="ECO:0000313" key="1">
    <source>
        <dbReference type="EMBL" id="CAI9300453.1"/>
    </source>
</evidence>
<sequence>MAATRSLGRDITTEEWESFEFQFGLVPEHIVQTPLPDSSLYSPSEGKFDIPIALFEAVGDSNPLSNFLWVNNDLVVLSYPRDQAYVDRDRTRFGVDKELVNVLEKININGEDWLDCFLVAGRINVAWRERGKIPECGGSCFFRERALQGQFDDELQCRDVDLVEDLSSLFLDEESRQLSVLTVPPTPARI</sequence>
<accession>A0AA35ZY03</accession>
<protein>
    <submittedName>
        <fullName evidence="1">Uncharacterized protein</fullName>
    </submittedName>
</protein>
<proteinExistence type="predicted"/>
<dbReference type="EMBL" id="OX465085">
    <property type="protein sequence ID" value="CAI9300453.1"/>
    <property type="molecule type" value="Genomic_DNA"/>
</dbReference>
<name>A0AA35ZY03_LACSI</name>
<evidence type="ECO:0000313" key="2">
    <source>
        <dbReference type="Proteomes" id="UP001177003"/>
    </source>
</evidence>
<keyword evidence="2" id="KW-1185">Reference proteome</keyword>
<dbReference type="Proteomes" id="UP001177003">
    <property type="component" value="Chromosome 9"/>
</dbReference>
<gene>
    <name evidence="1" type="ORF">LSALG_LOCUS39088</name>
</gene>
<reference evidence="1" key="1">
    <citation type="submission" date="2023-04" db="EMBL/GenBank/DDBJ databases">
        <authorList>
            <person name="Vijverberg K."/>
            <person name="Xiong W."/>
            <person name="Schranz E."/>
        </authorList>
    </citation>
    <scope>NUCLEOTIDE SEQUENCE</scope>
</reference>
<organism evidence="1 2">
    <name type="scientific">Lactuca saligna</name>
    <name type="common">Willowleaf lettuce</name>
    <dbReference type="NCBI Taxonomy" id="75948"/>
    <lineage>
        <taxon>Eukaryota</taxon>
        <taxon>Viridiplantae</taxon>
        <taxon>Streptophyta</taxon>
        <taxon>Embryophyta</taxon>
        <taxon>Tracheophyta</taxon>
        <taxon>Spermatophyta</taxon>
        <taxon>Magnoliopsida</taxon>
        <taxon>eudicotyledons</taxon>
        <taxon>Gunneridae</taxon>
        <taxon>Pentapetalae</taxon>
        <taxon>asterids</taxon>
        <taxon>campanulids</taxon>
        <taxon>Asterales</taxon>
        <taxon>Asteraceae</taxon>
        <taxon>Cichorioideae</taxon>
        <taxon>Cichorieae</taxon>
        <taxon>Lactucinae</taxon>
        <taxon>Lactuca</taxon>
    </lineage>
</organism>